<protein>
    <submittedName>
        <fullName evidence="1">Uncharacterized protein</fullName>
    </submittedName>
</protein>
<organism evidence="1 2">
    <name type="scientific">Glonium stellatum</name>
    <dbReference type="NCBI Taxonomy" id="574774"/>
    <lineage>
        <taxon>Eukaryota</taxon>
        <taxon>Fungi</taxon>
        <taxon>Dikarya</taxon>
        <taxon>Ascomycota</taxon>
        <taxon>Pezizomycotina</taxon>
        <taxon>Dothideomycetes</taxon>
        <taxon>Pleosporomycetidae</taxon>
        <taxon>Gloniales</taxon>
        <taxon>Gloniaceae</taxon>
        <taxon>Glonium</taxon>
    </lineage>
</organism>
<dbReference type="EMBL" id="KV750714">
    <property type="protein sequence ID" value="OCL03555.1"/>
    <property type="molecule type" value="Genomic_DNA"/>
</dbReference>
<dbReference type="AlphaFoldDB" id="A0A8E2ES16"/>
<keyword evidence="2" id="KW-1185">Reference proteome</keyword>
<gene>
    <name evidence="1" type="ORF">AOQ84DRAFT_145203</name>
</gene>
<sequence length="184" mass="20735">MSIASAKPTSFATSQTPPTEREALLRKSAHSFCQSLLQPPAPSALISEYFVPFYPRITEHGPSWATSRLPFLGKTFIGYRGCEEYFTKLSKTLEMNMSKDTFPSIDGFVVDAEAEVEWMEHKEKKKGKGVVSVVGQATFESIKTGKEWHEEFIYQFSAFDDKGRIGHWEIWADPLSAWVAVGED</sequence>
<dbReference type="Proteomes" id="UP000250140">
    <property type="component" value="Unassembled WGS sequence"/>
</dbReference>
<proteinExistence type="predicted"/>
<reference evidence="1 2" key="1">
    <citation type="journal article" date="2016" name="Nat. Commun.">
        <title>Ectomycorrhizal ecology is imprinted in the genome of the dominant symbiotic fungus Cenococcum geophilum.</title>
        <authorList>
            <consortium name="DOE Joint Genome Institute"/>
            <person name="Peter M."/>
            <person name="Kohler A."/>
            <person name="Ohm R.A."/>
            <person name="Kuo A."/>
            <person name="Krutzmann J."/>
            <person name="Morin E."/>
            <person name="Arend M."/>
            <person name="Barry K.W."/>
            <person name="Binder M."/>
            <person name="Choi C."/>
            <person name="Clum A."/>
            <person name="Copeland A."/>
            <person name="Grisel N."/>
            <person name="Haridas S."/>
            <person name="Kipfer T."/>
            <person name="LaButti K."/>
            <person name="Lindquist E."/>
            <person name="Lipzen A."/>
            <person name="Maire R."/>
            <person name="Meier B."/>
            <person name="Mihaltcheva S."/>
            <person name="Molinier V."/>
            <person name="Murat C."/>
            <person name="Poggeler S."/>
            <person name="Quandt C.A."/>
            <person name="Sperisen C."/>
            <person name="Tritt A."/>
            <person name="Tisserant E."/>
            <person name="Crous P.W."/>
            <person name="Henrissat B."/>
            <person name="Nehls U."/>
            <person name="Egli S."/>
            <person name="Spatafora J.W."/>
            <person name="Grigoriev I.V."/>
            <person name="Martin F.M."/>
        </authorList>
    </citation>
    <scope>NUCLEOTIDE SEQUENCE [LARGE SCALE GENOMIC DNA]</scope>
    <source>
        <strain evidence="1 2">CBS 207.34</strain>
    </source>
</reference>
<accession>A0A8E2ES16</accession>
<evidence type="ECO:0000313" key="1">
    <source>
        <dbReference type="EMBL" id="OCL03555.1"/>
    </source>
</evidence>
<evidence type="ECO:0000313" key="2">
    <source>
        <dbReference type="Proteomes" id="UP000250140"/>
    </source>
</evidence>
<name>A0A8E2ES16_9PEZI</name>
<dbReference type="OrthoDB" id="3352776at2759"/>